<comment type="caution">
    <text evidence="9">The sequence shown here is derived from an EMBL/GenBank/DDBJ whole genome shotgun (WGS) entry which is preliminary data.</text>
</comment>
<evidence type="ECO:0000256" key="7">
    <source>
        <dbReference type="ARBA" id="ARBA00023098"/>
    </source>
</evidence>
<evidence type="ECO:0000313" key="10">
    <source>
        <dbReference type="Proteomes" id="UP001314170"/>
    </source>
</evidence>
<keyword evidence="5" id="KW-0378">Hydrolase</keyword>
<dbReference type="EMBL" id="CAWUPB010001157">
    <property type="protein sequence ID" value="CAK7339203.1"/>
    <property type="molecule type" value="Genomic_DNA"/>
</dbReference>
<name>A0AAV1RUA5_9ROSI</name>
<feature type="signal peptide" evidence="8">
    <location>
        <begin position="1"/>
        <end position="28"/>
    </location>
</feature>
<evidence type="ECO:0000256" key="8">
    <source>
        <dbReference type="SAM" id="SignalP"/>
    </source>
</evidence>
<dbReference type="AlphaFoldDB" id="A0AAV1RUA5"/>
<keyword evidence="6" id="KW-0442">Lipid degradation</keyword>
<keyword evidence="10" id="KW-1185">Reference proteome</keyword>
<dbReference type="PANTHER" id="PTHR45650">
    <property type="entry name" value="GDSL-LIKE LIPASE/ACYLHYDROLASE-RELATED"/>
    <property type="match status" value="1"/>
</dbReference>
<evidence type="ECO:0000313" key="9">
    <source>
        <dbReference type="EMBL" id="CAK7339203.1"/>
    </source>
</evidence>
<comment type="similarity">
    <text evidence="2">Belongs to the 'GDSL' lipolytic enzyme family.</text>
</comment>
<comment type="subcellular location">
    <subcellularLocation>
        <location evidence="1">Secreted</location>
    </subcellularLocation>
</comment>
<dbReference type="PANTHER" id="PTHR45650:SF80">
    <property type="entry name" value="FINGER PROTEIN, PUTATIVE-RELATED"/>
    <property type="match status" value="1"/>
</dbReference>
<protein>
    <recommendedName>
        <fullName evidence="11">GDSL esterase/lipase</fullName>
    </recommendedName>
</protein>
<sequence>MANEPKLRWWVLLIIPLVISNLQTWAYGEPQAPCYFVFGDSLFDNGNNNPLLTVAKSNYPPYGIDFRKGPTGRFSNGNNTADVIGLLLPLLSPFA</sequence>
<accession>A0AAV1RUA5</accession>
<reference evidence="9 10" key="1">
    <citation type="submission" date="2024-01" db="EMBL/GenBank/DDBJ databases">
        <authorList>
            <person name="Waweru B."/>
        </authorList>
    </citation>
    <scope>NUCLEOTIDE SEQUENCE [LARGE SCALE GENOMIC DNA]</scope>
</reference>
<proteinExistence type="inferred from homology"/>
<dbReference type="InterPro" id="IPR051238">
    <property type="entry name" value="GDSL_esterase/lipase"/>
</dbReference>
<evidence type="ECO:0008006" key="11">
    <source>
        <dbReference type="Google" id="ProtNLM"/>
    </source>
</evidence>
<dbReference type="InterPro" id="IPR036514">
    <property type="entry name" value="SGNH_hydro_sf"/>
</dbReference>
<organism evidence="9 10">
    <name type="scientific">Dovyalis caffra</name>
    <dbReference type="NCBI Taxonomy" id="77055"/>
    <lineage>
        <taxon>Eukaryota</taxon>
        <taxon>Viridiplantae</taxon>
        <taxon>Streptophyta</taxon>
        <taxon>Embryophyta</taxon>
        <taxon>Tracheophyta</taxon>
        <taxon>Spermatophyta</taxon>
        <taxon>Magnoliopsida</taxon>
        <taxon>eudicotyledons</taxon>
        <taxon>Gunneridae</taxon>
        <taxon>Pentapetalae</taxon>
        <taxon>rosids</taxon>
        <taxon>fabids</taxon>
        <taxon>Malpighiales</taxon>
        <taxon>Salicaceae</taxon>
        <taxon>Flacourtieae</taxon>
        <taxon>Dovyalis</taxon>
    </lineage>
</organism>
<evidence type="ECO:0000256" key="5">
    <source>
        <dbReference type="ARBA" id="ARBA00022801"/>
    </source>
</evidence>
<evidence type="ECO:0000256" key="2">
    <source>
        <dbReference type="ARBA" id="ARBA00008668"/>
    </source>
</evidence>
<keyword evidence="7" id="KW-0443">Lipid metabolism</keyword>
<gene>
    <name evidence="9" type="ORF">DCAF_LOCUS14253</name>
</gene>
<feature type="chain" id="PRO_5043449474" description="GDSL esterase/lipase" evidence="8">
    <location>
        <begin position="29"/>
        <end position="95"/>
    </location>
</feature>
<evidence type="ECO:0000256" key="3">
    <source>
        <dbReference type="ARBA" id="ARBA00022525"/>
    </source>
</evidence>
<evidence type="ECO:0000256" key="1">
    <source>
        <dbReference type="ARBA" id="ARBA00004613"/>
    </source>
</evidence>
<keyword evidence="3" id="KW-0964">Secreted</keyword>
<keyword evidence="4 8" id="KW-0732">Signal</keyword>
<dbReference type="Proteomes" id="UP001314170">
    <property type="component" value="Unassembled WGS sequence"/>
</dbReference>
<dbReference type="GO" id="GO:0005576">
    <property type="term" value="C:extracellular region"/>
    <property type="evidence" value="ECO:0007669"/>
    <property type="project" value="UniProtKB-SubCell"/>
</dbReference>
<evidence type="ECO:0000256" key="4">
    <source>
        <dbReference type="ARBA" id="ARBA00022729"/>
    </source>
</evidence>
<evidence type="ECO:0000256" key="6">
    <source>
        <dbReference type="ARBA" id="ARBA00022963"/>
    </source>
</evidence>
<dbReference type="GO" id="GO:0016787">
    <property type="term" value="F:hydrolase activity"/>
    <property type="evidence" value="ECO:0007669"/>
    <property type="project" value="UniProtKB-KW"/>
</dbReference>
<dbReference type="GO" id="GO:0016042">
    <property type="term" value="P:lipid catabolic process"/>
    <property type="evidence" value="ECO:0007669"/>
    <property type="project" value="UniProtKB-KW"/>
</dbReference>
<dbReference type="Gene3D" id="3.40.50.1110">
    <property type="entry name" value="SGNH hydrolase"/>
    <property type="match status" value="1"/>
</dbReference>